<dbReference type="GO" id="GO:0005524">
    <property type="term" value="F:ATP binding"/>
    <property type="evidence" value="ECO:0007669"/>
    <property type="project" value="UniProtKB-KW"/>
</dbReference>
<feature type="domain" description="Dynein heavy chain linker" evidence="14">
    <location>
        <begin position="556"/>
        <end position="943"/>
    </location>
</feature>
<name>A0A430QLV8_SCHBO</name>
<dbReference type="Pfam" id="PF08393">
    <property type="entry name" value="DHC_N2"/>
    <property type="match status" value="1"/>
</dbReference>
<dbReference type="Proteomes" id="UP000290809">
    <property type="component" value="Unassembled WGS sequence"/>
</dbReference>
<dbReference type="Pfam" id="PF12775">
    <property type="entry name" value="AAA_7"/>
    <property type="match status" value="1"/>
</dbReference>
<dbReference type="FunFam" id="1.10.8.710:FF:000004">
    <property type="entry name" value="Dynein axonemal heavy chain 6"/>
    <property type="match status" value="1"/>
</dbReference>
<dbReference type="FunFam" id="1.20.140.100:FF:000004">
    <property type="entry name" value="Dynein axonemal heavy chain 6"/>
    <property type="match status" value="1"/>
</dbReference>
<keyword evidence="9" id="KW-0969">Cilium</keyword>
<feature type="coiled-coil region" evidence="13">
    <location>
        <begin position="413"/>
        <end position="440"/>
    </location>
</feature>
<dbReference type="FunFam" id="3.40.50.300:FF:000044">
    <property type="entry name" value="Dynein heavy chain 5, axonemal"/>
    <property type="match status" value="1"/>
</dbReference>
<dbReference type="PANTHER" id="PTHR22878:SF66">
    <property type="entry name" value="DYNEIN AXONEMAL HEAVY CHAIN 7"/>
    <property type="match status" value="1"/>
</dbReference>
<evidence type="ECO:0000256" key="10">
    <source>
        <dbReference type="ARBA" id="ARBA00023175"/>
    </source>
</evidence>
<dbReference type="GO" id="GO:0051959">
    <property type="term" value="F:dynein light intermediate chain binding"/>
    <property type="evidence" value="ECO:0007669"/>
    <property type="project" value="InterPro"/>
</dbReference>
<sequence length="1892" mass="218642">MLSTPDVGPVKSIADKEKKILKSTNMALLEELEDEIRKDYLLSVKKAIVNFVLDDSSDKKQASYRSDIISDKNAEEHSVSEYRKELDTVPKPWHPTFLSAYKYCQRNLFITNICIHQLLNLWYTKFADLRLIDIQEVYSKPSALELSAFQQICVKHIEMTKEKLTKKSAGVVSKDLGISTLIGTPCELPLNNSRLLEWLNEIQSIFYHGNRRKLVPTSDEPLKLEAFYRCAATLMTENLQNLGLISMLDYKNLICQLPVGGNNLFYINPNGQQHPRFILRLVLDENMIKFEPSIEEFESTLLNMFDYMYNVIQSIPKIETRLYSDWQSENVTLHPIILSDIIEERKYEVRKMLLLQLKGPELHIREYDKYQFLVNRQIIFITSLIQEYELISTKALTVPTDISHMIQINEFVNHAEKVTMNTLERELDNCKDRLLFLMDHAQLNPSDMRINSQVFEWHTRMNEVFAESRRIAQTKREEFEISLRYKRERFIEEIESYRKQVDKFQGYGDLNEINRYLKKAQSLNSKLEMALTKIDGFNADEEALKWDTTSYPLRNEVQNILKPFLTLYEMTVEFNKKHKEWMEGSMDKVEPEKVEMDVSNYYRSLFKLEKTFDTLPAPRKIATQVRGKVEEFKEHLPLIRALFNPGLRERHWEQISEIVGFTVSNQEEGICLAKLIDMNLDPYISKFDSISEAASKENSLEKTLDKMHKEWESVMDDIQVLLDDHIVKTQTMRGSPYIKPFEAEIKDWEQKLILTQDILDEWLKVQATWLYLEPIFNSPDIISQMPDESRKFIIVDKIWKELMKQSNQNHSILTIITMENLLNKLQKSNQLLELILKGLNTYLEKKRLYFPRFFFLSNDELLEILSETNDPLRVQPHLKKCFEGIASLLFTKTLDITHIISSDNESVQLSNTISTLNTHGSVEKWLLQLEMNMINSIQLNINNALNDYLIKLRKDWVKLWCGQAILAGSMYYWTMNVNNQQIDEIVAMVRGQLSKQNRITLQALIVLDVHARDVLAELISLKCQSNTEFSWLSQLRYYLVEQKLVTRMINSQLKGQLSKQNRITLQALIVLDVHARDVLAELISLKCQSNTEFSWLSQLRYYLVEQKLVTRMINSQLNYGYEYLGNTGRLVITPLTDRCYRTLFGALHLHLGGAPEGPAGTGKTETTKDLAKAVAKQCVVFNCSDGLDYIALGKFFKGLASCGAWSCFDEFNRIDLEVLSVVAQQILTIQRAILANQTSLIFEGTEIKLDRTCAVFITMNPGYAGRSELPDNLKALFRSVAMMVPDYAMIAEISLYSCGFVNARPLAIKIVATYRLCSEQLSSQSHYDYGMRAVKSVLTAAGNLKLKYPNEDEDVLMLRSIIDVNLPKFLSDDLPLFSGIASDLFPGIERPTPDYEILNNAIKNACDRMNLQYTKFFIEKIQQVYEMMIVRHGFMIVGEPFGGKTSSYRVLAAALGEICEKGLMEENKVQYTVINPKAITMGQLYGQFDPVSHEWSDGILAVSYRTFATSTTPDRKWLIFDGPVDAVWIENMNTVLDDNKKLCLMSGEIIQLAPTTNLIFEPMDLEAASPATVSRCGMIYLEPASLGWRPLLRSWMNKLPNFIKQLHKDIWIDMFDRFVDAGIALIRKGGIKANNKEGIEDEIPINWELWTETVRLAPPIPKDASFNEIIIPTVETVRCNHLLNLFILNDRRRKGVFGPPMGKKIIVFVDDLNMPVRETYGAQPPIELLRQWLDHWNWYDLKTNEAIRLIDLLFIGSMGPPGGGRNVITPRFLRHLNIVTVNEFDDHTMKTIFTRIMDWHITVKGFSPDYKKMPEQIVNATLEVYKAALQNLLPTPTKSHYLFNLRDFSRVIQGILLSVPESAETLDSMKRLWVHEVFRVYYDRLVDDADRE</sequence>
<evidence type="ECO:0000256" key="8">
    <source>
        <dbReference type="ARBA" id="ARBA00023054"/>
    </source>
</evidence>
<dbReference type="Gene3D" id="3.40.50.300">
    <property type="entry name" value="P-loop containing nucleotide triphosphate hydrolases"/>
    <property type="match status" value="3"/>
</dbReference>
<keyword evidence="12" id="KW-0966">Cell projection</keyword>
<keyword evidence="7" id="KW-0243">Dynein</keyword>
<evidence type="ECO:0000259" key="14">
    <source>
        <dbReference type="Pfam" id="PF08393"/>
    </source>
</evidence>
<evidence type="ECO:0000313" key="17">
    <source>
        <dbReference type="EMBL" id="RTG88644.1"/>
    </source>
</evidence>
<evidence type="ECO:0000256" key="3">
    <source>
        <dbReference type="ARBA" id="ARBA00022701"/>
    </source>
</evidence>
<dbReference type="GO" id="GO:0007018">
    <property type="term" value="P:microtubule-based movement"/>
    <property type="evidence" value="ECO:0007669"/>
    <property type="project" value="InterPro"/>
</dbReference>
<dbReference type="GO" id="GO:0030286">
    <property type="term" value="C:dynein complex"/>
    <property type="evidence" value="ECO:0007669"/>
    <property type="project" value="UniProtKB-KW"/>
</dbReference>
<dbReference type="STRING" id="6184.A0A430QLV8"/>
<keyword evidence="8 13" id="KW-0175">Coiled coil</keyword>
<evidence type="ECO:0000256" key="2">
    <source>
        <dbReference type="ARBA" id="ARBA00022490"/>
    </source>
</evidence>
<evidence type="ECO:0000313" key="18">
    <source>
        <dbReference type="Proteomes" id="UP000290809"/>
    </source>
</evidence>
<proteinExistence type="predicted"/>
<keyword evidence="18" id="KW-1185">Reference proteome</keyword>
<dbReference type="InterPro" id="IPR035699">
    <property type="entry name" value="AAA_6"/>
</dbReference>
<evidence type="ECO:0000256" key="11">
    <source>
        <dbReference type="ARBA" id="ARBA00023212"/>
    </source>
</evidence>
<dbReference type="InterPro" id="IPR041589">
    <property type="entry name" value="DNAH3_AAA_lid_1"/>
</dbReference>
<evidence type="ECO:0000256" key="1">
    <source>
        <dbReference type="ARBA" id="ARBA00004430"/>
    </source>
</evidence>
<evidence type="ECO:0000256" key="12">
    <source>
        <dbReference type="ARBA" id="ARBA00023273"/>
    </source>
</evidence>
<evidence type="ECO:0000259" key="15">
    <source>
        <dbReference type="Pfam" id="PF12774"/>
    </source>
</evidence>
<dbReference type="GO" id="GO:0005874">
    <property type="term" value="C:microtubule"/>
    <property type="evidence" value="ECO:0007669"/>
    <property type="project" value="UniProtKB-KW"/>
</dbReference>
<organism evidence="17 18">
    <name type="scientific">Schistosoma bovis</name>
    <name type="common">Blood fluke</name>
    <dbReference type="NCBI Taxonomy" id="6184"/>
    <lineage>
        <taxon>Eukaryota</taxon>
        <taxon>Metazoa</taxon>
        <taxon>Spiralia</taxon>
        <taxon>Lophotrochozoa</taxon>
        <taxon>Platyhelminthes</taxon>
        <taxon>Trematoda</taxon>
        <taxon>Digenea</taxon>
        <taxon>Strigeidida</taxon>
        <taxon>Schistosomatoidea</taxon>
        <taxon>Schistosomatidae</taxon>
        <taxon>Schistosoma</taxon>
    </lineage>
</organism>
<evidence type="ECO:0000256" key="6">
    <source>
        <dbReference type="ARBA" id="ARBA00022840"/>
    </source>
</evidence>
<reference evidence="17 18" key="1">
    <citation type="journal article" date="2019" name="PLoS Pathog.">
        <title>Genome sequence of the bovine parasite Schistosoma bovis Tanzania.</title>
        <authorList>
            <person name="Oey H."/>
            <person name="Zakrzewski M."/>
            <person name="Gobert G."/>
            <person name="Gravermann K."/>
            <person name="Stoye J."/>
            <person name="Jones M."/>
            <person name="Mcmanus D."/>
            <person name="Krause L."/>
        </authorList>
    </citation>
    <scope>NUCLEOTIDE SEQUENCE [LARGE SCALE GENOMIC DNA]</scope>
    <source>
        <strain evidence="17 18">TAN1997</strain>
    </source>
</reference>
<keyword evidence="2" id="KW-0963">Cytoplasm</keyword>
<dbReference type="Gene3D" id="1.20.140.100">
    <property type="entry name" value="Dynein heavy chain, N-terminal domain 2"/>
    <property type="match status" value="1"/>
</dbReference>
<comment type="caution">
    <text evidence="17">The sequence shown here is derived from an EMBL/GenBank/DDBJ whole genome shotgun (WGS) entry which is preliminary data.</text>
</comment>
<dbReference type="EMBL" id="QMKO01001562">
    <property type="protein sequence ID" value="RTG88644.1"/>
    <property type="molecule type" value="Genomic_DNA"/>
</dbReference>
<dbReference type="GO" id="GO:0045505">
    <property type="term" value="F:dynein intermediate chain binding"/>
    <property type="evidence" value="ECO:0007669"/>
    <property type="project" value="InterPro"/>
</dbReference>
<dbReference type="FunFam" id="1.20.920.30:FF:000002">
    <property type="entry name" value="Dynein axonemal heavy chain 3"/>
    <property type="match status" value="1"/>
</dbReference>
<keyword evidence="5" id="KW-0547">Nucleotide-binding</keyword>
<dbReference type="InterPro" id="IPR043157">
    <property type="entry name" value="Dynein_AAA1S"/>
</dbReference>
<dbReference type="Gene3D" id="3.20.180.20">
    <property type="entry name" value="Dynein heavy chain, N-terminal domain 2"/>
    <property type="match status" value="1"/>
</dbReference>
<evidence type="ECO:0000256" key="4">
    <source>
        <dbReference type="ARBA" id="ARBA00022737"/>
    </source>
</evidence>
<dbReference type="FunFam" id="3.20.180.20:FF:000003">
    <property type="entry name" value="Dynein heavy chain 12, axonemal"/>
    <property type="match status" value="1"/>
</dbReference>
<dbReference type="Gene3D" id="1.20.920.30">
    <property type="match status" value="1"/>
</dbReference>
<keyword evidence="11" id="KW-0206">Cytoskeleton</keyword>
<keyword evidence="4" id="KW-0677">Repeat</keyword>
<gene>
    <name evidence="17" type="ORF">DC041_0012957</name>
</gene>
<keyword evidence="10" id="KW-0505">Motor protein</keyword>
<dbReference type="InterPro" id="IPR042222">
    <property type="entry name" value="Dynein_2_N"/>
</dbReference>
<feature type="domain" description="Dynein heavy chain hydrolytic ATP-binding dynein motor region" evidence="15">
    <location>
        <begin position="1119"/>
        <end position="1445"/>
    </location>
</feature>
<accession>A0A430QLV8</accession>
<comment type="subcellular location">
    <subcellularLocation>
        <location evidence="1">Cytoplasm</location>
        <location evidence="1">Cytoskeleton</location>
        <location evidence="1">Cilium axoneme</location>
    </subcellularLocation>
</comment>
<keyword evidence="3" id="KW-0493">Microtubule</keyword>
<dbReference type="GO" id="GO:0005930">
    <property type="term" value="C:axoneme"/>
    <property type="evidence" value="ECO:0007669"/>
    <property type="project" value="UniProtKB-SubCell"/>
</dbReference>
<dbReference type="InterPro" id="IPR042228">
    <property type="entry name" value="Dynein_linker_3"/>
</dbReference>
<dbReference type="FunFam" id="3.40.50.300:FF:001328">
    <property type="entry name" value="Dynein heavy chain 6, axonemal"/>
    <property type="match status" value="1"/>
</dbReference>
<evidence type="ECO:0000256" key="7">
    <source>
        <dbReference type="ARBA" id="ARBA00023017"/>
    </source>
</evidence>
<evidence type="ECO:0000259" key="16">
    <source>
        <dbReference type="Pfam" id="PF17857"/>
    </source>
</evidence>
<dbReference type="InterPro" id="IPR027417">
    <property type="entry name" value="P-loop_NTPase"/>
</dbReference>
<dbReference type="Pfam" id="PF17857">
    <property type="entry name" value="AAA_lid_1"/>
    <property type="match status" value="1"/>
</dbReference>
<dbReference type="FunFam" id="1.10.287.2620:FF:000002">
    <property type="entry name" value="Dynein heavy chain 2, axonemal"/>
    <property type="match status" value="1"/>
</dbReference>
<dbReference type="Pfam" id="PF12774">
    <property type="entry name" value="AAA_6"/>
    <property type="match status" value="1"/>
</dbReference>
<protein>
    <submittedName>
        <fullName evidence="17">Dynein heavy chain, axonemal</fullName>
    </submittedName>
</protein>
<dbReference type="Gene3D" id="1.20.58.1120">
    <property type="match status" value="2"/>
</dbReference>
<evidence type="ECO:0000256" key="9">
    <source>
        <dbReference type="ARBA" id="ARBA00023069"/>
    </source>
</evidence>
<dbReference type="InterPro" id="IPR026983">
    <property type="entry name" value="DHC"/>
</dbReference>
<dbReference type="Gene3D" id="1.10.287.2620">
    <property type="match status" value="1"/>
</dbReference>
<dbReference type="PANTHER" id="PTHR22878">
    <property type="entry name" value="DYNEIN HEAVY CHAIN 6, AXONEMAL-LIKE-RELATED"/>
    <property type="match status" value="1"/>
</dbReference>
<dbReference type="Gene3D" id="1.10.8.710">
    <property type="match status" value="1"/>
</dbReference>
<feature type="domain" description="Dynein heavy chain 3 AAA+ lid" evidence="16">
    <location>
        <begin position="1818"/>
        <end position="1891"/>
    </location>
</feature>
<evidence type="ECO:0000256" key="13">
    <source>
        <dbReference type="SAM" id="Coils"/>
    </source>
</evidence>
<dbReference type="SUPFAM" id="SSF52540">
    <property type="entry name" value="P-loop containing nucleoside triphosphate hydrolases"/>
    <property type="match status" value="3"/>
</dbReference>
<dbReference type="InterPro" id="IPR013602">
    <property type="entry name" value="Dynein_heavy_linker"/>
</dbReference>
<evidence type="ECO:0000256" key="5">
    <source>
        <dbReference type="ARBA" id="ARBA00022741"/>
    </source>
</evidence>
<keyword evidence="6" id="KW-0067">ATP-binding</keyword>